<dbReference type="Proteomes" id="UP000291084">
    <property type="component" value="Chromosome 1"/>
</dbReference>
<gene>
    <name evidence="2" type="primary">Vigan.01G242100</name>
    <name evidence="2" type="ORF">VIGAN_01242100</name>
</gene>
<evidence type="ECO:0000313" key="3">
    <source>
        <dbReference type="Proteomes" id="UP000291084"/>
    </source>
</evidence>
<sequence>MENLALHDHDHDAGKSTFFSAYRSAFTTFSESNHHPLSPPIVSTRADSDPFLSPSQYFLNPNSPDASSYIETFGFSRSSATAHSIVLVVVFLNFLELEARIMYRVEFSSFSMRVNQCAERLDVI</sequence>
<evidence type="ECO:0000256" key="1">
    <source>
        <dbReference type="SAM" id="Phobius"/>
    </source>
</evidence>
<proteinExistence type="predicted"/>
<reference evidence="2 3" key="1">
    <citation type="journal article" date="2015" name="Sci. Rep.">
        <title>The power of single molecule real-time sequencing technology in the de novo assembly of a eukaryotic genome.</title>
        <authorList>
            <person name="Sakai H."/>
            <person name="Naito K."/>
            <person name="Ogiso-Tanaka E."/>
            <person name="Takahashi Y."/>
            <person name="Iseki K."/>
            <person name="Muto C."/>
            <person name="Satou K."/>
            <person name="Teruya K."/>
            <person name="Shiroma A."/>
            <person name="Shimoji M."/>
            <person name="Hirano T."/>
            <person name="Itoh T."/>
            <person name="Kaga A."/>
            <person name="Tomooka N."/>
        </authorList>
    </citation>
    <scope>NUCLEOTIDE SEQUENCE [LARGE SCALE GENOMIC DNA]</scope>
    <source>
        <strain evidence="3">cv. Shumari</strain>
    </source>
</reference>
<protein>
    <submittedName>
        <fullName evidence="2">Uncharacterized protein</fullName>
    </submittedName>
</protein>
<keyword evidence="1" id="KW-0472">Membrane</keyword>
<feature type="transmembrane region" description="Helical" evidence="1">
    <location>
        <begin position="82"/>
        <end position="103"/>
    </location>
</feature>
<dbReference type="EMBL" id="AP015034">
    <property type="protein sequence ID" value="BAT74699.1"/>
    <property type="molecule type" value="Genomic_DNA"/>
</dbReference>
<accession>A0A0S3R246</accession>
<evidence type="ECO:0000313" key="2">
    <source>
        <dbReference type="EMBL" id="BAT74699.1"/>
    </source>
</evidence>
<keyword evidence="1" id="KW-1133">Transmembrane helix</keyword>
<keyword evidence="1" id="KW-0812">Transmembrane</keyword>
<dbReference type="AlphaFoldDB" id="A0A0S3R246"/>
<name>A0A0S3R246_PHAAN</name>
<keyword evidence="3" id="KW-1185">Reference proteome</keyword>
<organism evidence="2 3">
    <name type="scientific">Vigna angularis var. angularis</name>
    <dbReference type="NCBI Taxonomy" id="157739"/>
    <lineage>
        <taxon>Eukaryota</taxon>
        <taxon>Viridiplantae</taxon>
        <taxon>Streptophyta</taxon>
        <taxon>Embryophyta</taxon>
        <taxon>Tracheophyta</taxon>
        <taxon>Spermatophyta</taxon>
        <taxon>Magnoliopsida</taxon>
        <taxon>eudicotyledons</taxon>
        <taxon>Gunneridae</taxon>
        <taxon>Pentapetalae</taxon>
        <taxon>rosids</taxon>
        <taxon>fabids</taxon>
        <taxon>Fabales</taxon>
        <taxon>Fabaceae</taxon>
        <taxon>Papilionoideae</taxon>
        <taxon>50 kb inversion clade</taxon>
        <taxon>NPAAA clade</taxon>
        <taxon>indigoferoid/millettioid clade</taxon>
        <taxon>Phaseoleae</taxon>
        <taxon>Vigna</taxon>
    </lineage>
</organism>